<evidence type="ECO:0000256" key="8">
    <source>
        <dbReference type="ARBA" id="ARBA00022989"/>
    </source>
</evidence>
<dbReference type="InterPro" id="IPR036179">
    <property type="entry name" value="Ig-like_dom_sf"/>
</dbReference>
<dbReference type="InterPro" id="IPR040180">
    <property type="entry name" value="Neuregulin"/>
</dbReference>
<keyword evidence="11 12" id="KW-1015">Disulfide bond</keyword>
<dbReference type="AlphaFoldDB" id="A0A443RED3"/>
<dbReference type="GO" id="GO:0005615">
    <property type="term" value="C:extracellular space"/>
    <property type="evidence" value="ECO:0007669"/>
    <property type="project" value="TreeGrafter"/>
</dbReference>
<keyword evidence="9" id="KW-0339">Growth factor</keyword>
<dbReference type="GO" id="GO:0005886">
    <property type="term" value="C:plasma membrane"/>
    <property type="evidence" value="ECO:0007669"/>
    <property type="project" value="UniProtKB-SubCell"/>
</dbReference>
<dbReference type="InterPro" id="IPR013098">
    <property type="entry name" value="Ig_I-set"/>
</dbReference>
<evidence type="ECO:0000256" key="9">
    <source>
        <dbReference type="ARBA" id="ARBA00023030"/>
    </source>
</evidence>
<dbReference type="SMART" id="SM00181">
    <property type="entry name" value="EGF"/>
    <property type="match status" value="1"/>
</dbReference>
<dbReference type="PROSITE" id="PS01186">
    <property type="entry name" value="EGF_2"/>
    <property type="match status" value="1"/>
</dbReference>
<keyword evidence="10" id="KW-0472">Membrane</keyword>
<comment type="caution">
    <text evidence="15">The sequence shown here is derived from an EMBL/GenBank/DDBJ whole genome shotgun (WGS) entry which is preliminary data.</text>
</comment>
<feature type="domain" description="EGF-like" evidence="13">
    <location>
        <begin position="327"/>
        <end position="366"/>
    </location>
</feature>
<sequence>MGLGATHMQSCPEGPPSQWESQLDVASKAYLSPIVFNGKLISLAEDRGRIAATFRVQKQIKNIGSTSGTVPVNLLPGTLVTLYFVRIKAWKSVPPYCAVYLNETIINNLKPEKKYLVFAASPLKSLVELHKQLQLTDSSDLNNLRTPSHHIRHFHPTSSSNLYINYLSAFASPEPHNKRSSRAVRRILCHKCAKAPQVKGLSNVDLRVELRGKLRLRCKVTGNPFPWIEWFRNGKRLKSRGRIVIRNKKRVSRLEIRNVQPSTDTGYYECRAMNVVAREPSIGRARIVVTRISSASNRNHTNRSPVRKTSTKLSTTTASPVSLWPMSGRPCPIASFCLNGGTCTLYEVVGEYVCQCAEGFRGQRCENKDIYTLVGYIPLGWGSAQKDMWDYGATSKMFQLYWTFLELPKNFEVMKFIVVFVALFYRLQNFRISGD</sequence>
<keyword evidence="4" id="KW-1003">Cell membrane</keyword>
<dbReference type="Gene3D" id="2.10.25.10">
    <property type="entry name" value="Laminin"/>
    <property type="match status" value="1"/>
</dbReference>
<evidence type="ECO:0000256" key="2">
    <source>
        <dbReference type="ARBA" id="ARBA00004613"/>
    </source>
</evidence>
<dbReference type="InterPro" id="IPR013783">
    <property type="entry name" value="Ig-like_fold"/>
</dbReference>
<dbReference type="Gene3D" id="2.60.40.10">
    <property type="entry name" value="Immunoglobulins"/>
    <property type="match status" value="1"/>
</dbReference>
<dbReference type="CDD" id="cd00054">
    <property type="entry name" value="EGF_CA"/>
    <property type="match status" value="1"/>
</dbReference>
<comment type="caution">
    <text evidence="12">Lacks conserved residue(s) required for the propagation of feature annotation.</text>
</comment>
<comment type="similarity">
    <text evidence="3">Belongs to the neuregulin family.</text>
</comment>
<dbReference type="PROSITE" id="PS50026">
    <property type="entry name" value="EGF_3"/>
    <property type="match status" value="1"/>
</dbReference>
<dbReference type="GO" id="GO:0048513">
    <property type="term" value="P:animal organ development"/>
    <property type="evidence" value="ECO:0007669"/>
    <property type="project" value="TreeGrafter"/>
</dbReference>
<dbReference type="InterPro" id="IPR007110">
    <property type="entry name" value="Ig-like_dom"/>
</dbReference>
<evidence type="ECO:0000313" key="15">
    <source>
        <dbReference type="EMBL" id="RWS13620.1"/>
    </source>
</evidence>
<dbReference type="SMART" id="SM00408">
    <property type="entry name" value="IGc2"/>
    <property type="match status" value="1"/>
</dbReference>
<evidence type="ECO:0000256" key="6">
    <source>
        <dbReference type="ARBA" id="ARBA00022536"/>
    </source>
</evidence>
<dbReference type="PANTHER" id="PTHR11100:SF12">
    <property type="entry name" value="PROTEIN VEIN"/>
    <property type="match status" value="1"/>
</dbReference>
<dbReference type="Pfam" id="PF00008">
    <property type="entry name" value="EGF"/>
    <property type="match status" value="1"/>
</dbReference>
<evidence type="ECO:0000259" key="14">
    <source>
        <dbReference type="PROSITE" id="PS50835"/>
    </source>
</evidence>
<dbReference type="InterPro" id="IPR003598">
    <property type="entry name" value="Ig_sub2"/>
</dbReference>
<dbReference type="PANTHER" id="PTHR11100">
    <property type="entry name" value="HEREGULIN-NEUREGULIN FAMILY MEMBER"/>
    <property type="match status" value="1"/>
</dbReference>
<comment type="subcellular location">
    <subcellularLocation>
        <location evidence="1">Cell membrane</location>
        <topology evidence="1">Single-pass type I membrane protein</topology>
    </subcellularLocation>
    <subcellularLocation>
        <location evidence="2">Secreted</location>
    </subcellularLocation>
</comment>
<dbReference type="InterPro" id="IPR003599">
    <property type="entry name" value="Ig_sub"/>
</dbReference>
<dbReference type="InterPro" id="IPR000742">
    <property type="entry name" value="EGF"/>
</dbReference>
<dbReference type="PROSITE" id="PS50835">
    <property type="entry name" value="IG_LIKE"/>
    <property type="match status" value="1"/>
</dbReference>
<proteinExistence type="inferred from homology"/>
<evidence type="ECO:0000256" key="7">
    <source>
        <dbReference type="ARBA" id="ARBA00022692"/>
    </source>
</evidence>
<dbReference type="SMART" id="SM00409">
    <property type="entry name" value="IG"/>
    <property type="match status" value="1"/>
</dbReference>
<evidence type="ECO:0000313" key="16">
    <source>
        <dbReference type="Proteomes" id="UP000285301"/>
    </source>
</evidence>
<keyword evidence="6 12" id="KW-0245">EGF-like domain</keyword>
<dbReference type="SUPFAM" id="SSF48726">
    <property type="entry name" value="Immunoglobulin"/>
    <property type="match status" value="1"/>
</dbReference>
<keyword evidence="16" id="KW-1185">Reference proteome</keyword>
<gene>
    <name evidence="15" type="ORF">B4U79_02831</name>
</gene>
<dbReference type="GO" id="GO:0008083">
    <property type="term" value="F:growth factor activity"/>
    <property type="evidence" value="ECO:0007669"/>
    <property type="project" value="UniProtKB-KW"/>
</dbReference>
<feature type="domain" description="Ig-like" evidence="14">
    <location>
        <begin position="196"/>
        <end position="283"/>
    </location>
</feature>
<evidence type="ECO:0000256" key="3">
    <source>
        <dbReference type="ARBA" id="ARBA00008216"/>
    </source>
</evidence>
<accession>A0A443RED3</accession>
<keyword evidence="7" id="KW-0812">Transmembrane</keyword>
<dbReference type="STRING" id="1965070.A0A443RED3"/>
<evidence type="ECO:0000256" key="1">
    <source>
        <dbReference type="ARBA" id="ARBA00004251"/>
    </source>
</evidence>
<evidence type="ECO:0000256" key="5">
    <source>
        <dbReference type="ARBA" id="ARBA00022525"/>
    </source>
</evidence>
<dbReference type="FunFam" id="2.10.25.10:FF:000118">
    <property type="entry name" value="protein delta homolog 2"/>
    <property type="match status" value="1"/>
</dbReference>
<keyword evidence="8" id="KW-1133">Transmembrane helix</keyword>
<name>A0A443RED3_9ACAR</name>
<evidence type="ECO:0000256" key="4">
    <source>
        <dbReference type="ARBA" id="ARBA00022475"/>
    </source>
</evidence>
<evidence type="ECO:0000256" key="10">
    <source>
        <dbReference type="ARBA" id="ARBA00023136"/>
    </source>
</evidence>
<organism evidence="15 16">
    <name type="scientific">Dinothrombium tinctorium</name>
    <dbReference type="NCBI Taxonomy" id="1965070"/>
    <lineage>
        <taxon>Eukaryota</taxon>
        <taxon>Metazoa</taxon>
        <taxon>Ecdysozoa</taxon>
        <taxon>Arthropoda</taxon>
        <taxon>Chelicerata</taxon>
        <taxon>Arachnida</taxon>
        <taxon>Acari</taxon>
        <taxon>Acariformes</taxon>
        <taxon>Trombidiformes</taxon>
        <taxon>Prostigmata</taxon>
        <taxon>Anystina</taxon>
        <taxon>Parasitengona</taxon>
        <taxon>Trombidioidea</taxon>
        <taxon>Trombidiidae</taxon>
        <taxon>Dinothrombium</taxon>
    </lineage>
</organism>
<reference evidence="15 16" key="1">
    <citation type="journal article" date="2018" name="Gigascience">
        <title>Genomes of trombidid mites reveal novel predicted allergens and laterally-transferred genes associated with secondary metabolism.</title>
        <authorList>
            <person name="Dong X."/>
            <person name="Chaisiri K."/>
            <person name="Xia D."/>
            <person name="Armstrong S.D."/>
            <person name="Fang Y."/>
            <person name="Donnelly M.J."/>
            <person name="Kadowaki T."/>
            <person name="McGarry J.W."/>
            <person name="Darby A.C."/>
            <person name="Makepeace B.L."/>
        </authorList>
    </citation>
    <scope>NUCLEOTIDE SEQUENCE [LARGE SCALE GENOMIC DNA]</scope>
    <source>
        <strain evidence="15">UoL-WK</strain>
    </source>
</reference>
<dbReference type="OrthoDB" id="6133584at2759"/>
<feature type="disulfide bond" evidence="12">
    <location>
        <begin position="356"/>
        <end position="365"/>
    </location>
</feature>
<keyword evidence="5" id="KW-0964">Secreted</keyword>
<dbReference type="Proteomes" id="UP000285301">
    <property type="component" value="Unassembled WGS sequence"/>
</dbReference>
<evidence type="ECO:0000256" key="12">
    <source>
        <dbReference type="PROSITE-ProRule" id="PRU00076"/>
    </source>
</evidence>
<feature type="disulfide bond" evidence="12">
    <location>
        <begin position="337"/>
        <end position="354"/>
    </location>
</feature>
<dbReference type="PROSITE" id="PS00022">
    <property type="entry name" value="EGF_1"/>
    <property type="match status" value="1"/>
</dbReference>
<dbReference type="Pfam" id="PF07679">
    <property type="entry name" value="I-set"/>
    <property type="match status" value="1"/>
</dbReference>
<dbReference type="GO" id="GO:0035556">
    <property type="term" value="P:intracellular signal transduction"/>
    <property type="evidence" value="ECO:0007669"/>
    <property type="project" value="TreeGrafter"/>
</dbReference>
<dbReference type="EMBL" id="NCKU01000934">
    <property type="protein sequence ID" value="RWS13620.1"/>
    <property type="molecule type" value="Genomic_DNA"/>
</dbReference>
<protein>
    <submittedName>
        <fullName evidence="15">Protein vein-like isoform X1</fullName>
    </submittedName>
</protein>
<dbReference type="SUPFAM" id="SSF57196">
    <property type="entry name" value="EGF/Laminin"/>
    <property type="match status" value="1"/>
</dbReference>
<dbReference type="GO" id="GO:0007399">
    <property type="term" value="P:nervous system development"/>
    <property type="evidence" value="ECO:0007669"/>
    <property type="project" value="InterPro"/>
</dbReference>
<evidence type="ECO:0000256" key="11">
    <source>
        <dbReference type="ARBA" id="ARBA00023157"/>
    </source>
</evidence>
<evidence type="ECO:0000259" key="13">
    <source>
        <dbReference type="PROSITE" id="PS50026"/>
    </source>
</evidence>